<keyword evidence="1" id="KW-1133">Transmembrane helix</keyword>
<keyword evidence="1" id="KW-0472">Membrane</keyword>
<dbReference type="Proteomes" id="UP000471381">
    <property type="component" value="Unassembled WGS sequence"/>
</dbReference>
<gene>
    <name evidence="2" type="ORF">GTQ48_10390</name>
</gene>
<evidence type="ECO:0000256" key="1">
    <source>
        <dbReference type="SAM" id="Phobius"/>
    </source>
</evidence>
<proteinExistence type="predicted"/>
<organism evidence="2 3">
    <name type="scientific">Alteromonas genovensis</name>
    <dbReference type="NCBI Taxonomy" id="471225"/>
    <lineage>
        <taxon>Bacteria</taxon>
        <taxon>Pseudomonadati</taxon>
        <taxon>Pseudomonadota</taxon>
        <taxon>Gammaproteobacteria</taxon>
        <taxon>Alteromonadales</taxon>
        <taxon>Alteromonadaceae</taxon>
        <taxon>Alteromonas/Salinimonas group</taxon>
        <taxon>Alteromonas</taxon>
    </lineage>
</organism>
<keyword evidence="3" id="KW-1185">Reference proteome</keyword>
<dbReference type="EMBL" id="JAAAWO010000006">
    <property type="protein sequence ID" value="NDW15926.1"/>
    <property type="molecule type" value="Genomic_DNA"/>
</dbReference>
<evidence type="ECO:0000313" key="2">
    <source>
        <dbReference type="EMBL" id="NDW15926.1"/>
    </source>
</evidence>
<comment type="caution">
    <text evidence="2">The sequence shown here is derived from an EMBL/GenBank/DDBJ whole genome shotgun (WGS) entry which is preliminary data.</text>
</comment>
<accession>A0A6N9TJ38</accession>
<evidence type="ECO:0000313" key="3">
    <source>
        <dbReference type="Proteomes" id="UP000471381"/>
    </source>
</evidence>
<sequence>MKKRQDNLRSTAFKLLTVVVFVGVLVFFINNLYTGEPDTTLTAFSKQAQKFERHTISSHYQWRVRQPTSMIMLIHFDDTGSEIDRKPVRMNHKGWPSAQDSDEGCATVWTSLVGSPLRVDGFNVKARFYSTASNDEAVRRNDNEYWCRYSISKGSEFDYFPGLGKVTQPQL</sequence>
<keyword evidence="1" id="KW-0812">Transmembrane</keyword>
<reference evidence="2 3" key="1">
    <citation type="submission" date="2020-01" db="EMBL/GenBank/DDBJ databases">
        <title>Genomes of bacteria type strains.</title>
        <authorList>
            <person name="Chen J."/>
            <person name="Zhu S."/>
            <person name="Yang J."/>
        </authorList>
    </citation>
    <scope>NUCLEOTIDE SEQUENCE [LARGE SCALE GENOMIC DNA]</scope>
    <source>
        <strain evidence="2 3">LMG 24078</strain>
    </source>
</reference>
<protein>
    <submittedName>
        <fullName evidence="2">Uncharacterized protein</fullName>
    </submittedName>
</protein>
<feature type="transmembrane region" description="Helical" evidence="1">
    <location>
        <begin position="12"/>
        <end position="33"/>
    </location>
</feature>
<dbReference type="AlphaFoldDB" id="A0A6N9TJ38"/>
<dbReference type="RefSeq" id="WP_163106625.1">
    <property type="nucleotide sequence ID" value="NZ_JAAAWO010000006.1"/>
</dbReference>
<name>A0A6N9TJ38_9ALTE</name>